<evidence type="ECO:0000313" key="2">
    <source>
        <dbReference type="EMBL" id="HIZ86162.1"/>
    </source>
</evidence>
<protein>
    <submittedName>
        <fullName evidence="2">Uroporphyrinogen-III synthase</fullName>
    </submittedName>
</protein>
<dbReference type="GO" id="GO:0033014">
    <property type="term" value="P:tetrapyrrole biosynthetic process"/>
    <property type="evidence" value="ECO:0007669"/>
    <property type="project" value="InterPro"/>
</dbReference>
<dbReference type="Gene3D" id="3.40.50.10090">
    <property type="match status" value="2"/>
</dbReference>
<gene>
    <name evidence="2" type="ORF">IAC04_06700</name>
</gene>
<proteinExistence type="predicted"/>
<dbReference type="InterPro" id="IPR003754">
    <property type="entry name" value="4pyrrol_synth_uPrphyn_synth"/>
</dbReference>
<feature type="domain" description="Tetrapyrrole biosynthesis uroporphyrinogen III synthase" evidence="1">
    <location>
        <begin position="22"/>
        <end position="236"/>
    </location>
</feature>
<comment type="caution">
    <text evidence="2">The sequence shown here is derived from an EMBL/GenBank/DDBJ whole genome shotgun (WGS) entry which is preliminary data.</text>
</comment>
<sequence>MAMKISNILVSQPAPGNTQSPFSEITSKYGVQVDYFPFFKIEPLTAKEFRAQKVAILDYTAIFFSAKSSIDAFFSVCEAMRVTVPETMKYFCTTENIALYLQKHIVYRKRKIFFGKGTVDSVIDTIGPKHKGENFLIASTDTTKPDVIKAFTKAGLKFGNAVFSKTVYSDLKDVDLSKYQMVVFYSPSDVKSLAQNYPDFKQGDLLFVTYGPSTARALKENGFAVEVEAPTPEAPSVSKALLLYLENRK</sequence>
<dbReference type="CDD" id="cd06578">
    <property type="entry name" value="HemD"/>
    <property type="match status" value="1"/>
</dbReference>
<dbReference type="GO" id="GO:0004852">
    <property type="term" value="F:uroporphyrinogen-III synthase activity"/>
    <property type="evidence" value="ECO:0007669"/>
    <property type="project" value="InterPro"/>
</dbReference>
<dbReference type="AlphaFoldDB" id="A0A9D2GPZ7"/>
<name>A0A9D2GPZ7_9BACT</name>
<dbReference type="EMBL" id="DXAW01000114">
    <property type="protein sequence ID" value="HIZ86162.1"/>
    <property type="molecule type" value="Genomic_DNA"/>
</dbReference>
<dbReference type="Proteomes" id="UP000824115">
    <property type="component" value="Unassembled WGS sequence"/>
</dbReference>
<accession>A0A9D2GPZ7</accession>
<dbReference type="Pfam" id="PF02602">
    <property type="entry name" value="HEM4"/>
    <property type="match status" value="1"/>
</dbReference>
<evidence type="ECO:0000259" key="1">
    <source>
        <dbReference type="Pfam" id="PF02602"/>
    </source>
</evidence>
<dbReference type="InterPro" id="IPR036108">
    <property type="entry name" value="4pyrrol_syn_uPrphyn_synt_sf"/>
</dbReference>
<organism evidence="2 3">
    <name type="scientific">Candidatus Coprenecus stercoravium</name>
    <dbReference type="NCBI Taxonomy" id="2840735"/>
    <lineage>
        <taxon>Bacteria</taxon>
        <taxon>Pseudomonadati</taxon>
        <taxon>Bacteroidota</taxon>
        <taxon>Bacteroidia</taxon>
        <taxon>Bacteroidales</taxon>
        <taxon>Rikenellaceae</taxon>
        <taxon>Rikenellaceae incertae sedis</taxon>
        <taxon>Candidatus Coprenecus</taxon>
    </lineage>
</organism>
<reference evidence="2" key="2">
    <citation type="submission" date="2021-04" db="EMBL/GenBank/DDBJ databases">
        <authorList>
            <person name="Gilroy R."/>
        </authorList>
    </citation>
    <scope>NUCLEOTIDE SEQUENCE</scope>
    <source>
        <strain evidence="2">Gambia16-554</strain>
    </source>
</reference>
<reference evidence="2" key="1">
    <citation type="journal article" date="2021" name="PeerJ">
        <title>Extensive microbial diversity within the chicken gut microbiome revealed by metagenomics and culture.</title>
        <authorList>
            <person name="Gilroy R."/>
            <person name="Ravi A."/>
            <person name="Getino M."/>
            <person name="Pursley I."/>
            <person name="Horton D.L."/>
            <person name="Alikhan N.F."/>
            <person name="Baker D."/>
            <person name="Gharbi K."/>
            <person name="Hall N."/>
            <person name="Watson M."/>
            <person name="Adriaenssens E.M."/>
            <person name="Foster-Nyarko E."/>
            <person name="Jarju S."/>
            <person name="Secka A."/>
            <person name="Antonio M."/>
            <person name="Oren A."/>
            <person name="Chaudhuri R.R."/>
            <person name="La Ragione R."/>
            <person name="Hildebrand F."/>
            <person name="Pallen M.J."/>
        </authorList>
    </citation>
    <scope>NUCLEOTIDE SEQUENCE</scope>
    <source>
        <strain evidence="2">Gambia16-554</strain>
    </source>
</reference>
<evidence type="ECO:0000313" key="3">
    <source>
        <dbReference type="Proteomes" id="UP000824115"/>
    </source>
</evidence>
<dbReference type="SUPFAM" id="SSF69618">
    <property type="entry name" value="HemD-like"/>
    <property type="match status" value="1"/>
</dbReference>